<dbReference type="InterPro" id="IPR053925">
    <property type="entry name" value="RecX_HTH_3rd"/>
</dbReference>
<feature type="domain" description="RecX second three-helical" evidence="6">
    <location>
        <begin position="68"/>
        <end position="106"/>
    </location>
</feature>
<evidence type="ECO:0000256" key="3">
    <source>
        <dbReference type="ARBA" id="ARBA00018111"/>
    </source>
</evidence>
<sequence length="175" mass="20701">MSFPRKDYSQEPQKKNLTPGQAKVKIAAFCAYQERSQQEVRDKLYTYGLYQDEVEELISVMITENFLNEERFAEAYVRGKFHLKKWGRLKIEQGLKQHRLSANCIKLGMREIDPDDYWKELLQLAGKKWEATQESDSFKKKAKIHRFLISRGFEYDLVNSALQEVASENQDRMDH</sequence>
<gene>
    <name evidence="5" type="primary">recX</name>
    <name evidence="8" type="ORF">FKX85_04420</name>
</gene>
<evidence type="ECO:0000256" key="1">
    <source>
        <dbReference type="ARBA" id="ARBA00004496"/>
    </source>
</evidence>
<dbReference type="InterPro" id="IPR036388">
    <property type="entry name" value="WH-like_DNA-bd_sf"/>
</dbReference>
<dbReference type="PANTHER" id="PTHR33602:SF1">
    <property type="entry name" value="REGULATORY PROTEIN RECX FAMILY PROTEIN"/>
    <property type="match status" value="1"/>
</dbReference>
<dbReference type="OrthoDB" id="1523826at2"/>
<keyword evidence="9" id="KW-1185">Reference proteome</keyword>
<comment type="function">
    <text evidence="5">Modulates RecA activity.</text>
</comment>
<name>A0A514CES5_9BACT</name>
<dbReference type="Proteomes" id="UP000316614">
    <property type="component" value="Chromosome"/>
</dbReference>
<evidence type="ECO:0000256" key="4">
    <source>
        <dbReference type="ARBA" id="ARBA00022490"/>
    </source>
</evidence>
<evidence type="ECO:0000256" key="2">
    <source>
        <dbReference type="ARBA" id="ARBA00009695"/>
    </source>
</evidence>
<dbReference type="GO" id="GO:0006282">
    <property type="term" value="P:regulation of DNA repair"/>
    <property type="evidence" value="ECO:0007669"/>
    <property type="project" value="UniProtKB-UniRule"/>
</dbReference>
<evidence type="ECO:0000313" key="8">
    <source>
        <dbReference type="EMBL" id="QDH78323.1"/>
    </source>
</evidence>
<dbReference type="KEGG" id="echi:FKX85_04420"/>
<comment type="subcellular location">
    <subcellularLocation>
        <location evidence="1 5">Cytoplasm</location>
    </subcellularLocation>
</comment>
<dbReference type="PANTHER" id="PTHR33602">
    <property type="entry name" value="REGULATORY PROTEIN RECX FAMILY PROTEIN"/>
    <property type="match status" value="1"/>
</dbReference>
<evidence type="ECO:0000259" key="7">
    <source>
        <dbReference type="Pfam" id="PF21981"/>
    </source>
</evidence>
<dbReference type="AlphaFoldDB" id="A0A514CES5"/>
<evidence type="ECO:0000256" key="5">
    <source>
        <dbReference type="HAMAP-Rule" id="MF_01114"/>
    </source>
</evidence>
<evidence type="ECO:0000259" key="6">
    <source>
        <dbReference type="Pfam" id="PF02631"/>
    </source>
</evidence>
<evidence type="ECO:0000313" key="9">
    <source>
        <dbReference type="Proteomes" id="UP000316614"/>
    </source>
</evidence>
<dbReference type="Gene3D" id="1.10.10.10">
    <property type="entry name" value="Winged helix-like DNA-binding domain superfamily/Winged helix DNA-binding domain"/>
    <property type="match status" value="3"/>
</dbReference>
<dbReference type="RefSeq" id="WP_141613579.1">
    <property type="nucleotide sequence ID" value="NZ_CP041253.1"/>
</dbReference>
<reference evidence="8 9" key="1">
    <citation type="submission" date="2019-06" db="EMBL/GenBank/DDBJ databases">
        <title>Echinicola alkalisoli sp. nov. isolated from saline soil.</title>
        <authorList>
            <person name="Sun J.-Q."/>
            <person name="Xu L."/>
        </authorList>
    </citation>
    <scope>NUCLEOTIDE SEQUENCE [LARGE SCALE GENOMIC DNA]</scope>
    <source>
        <strain evidence="8 9">LN3S3</strain>
    </source>
</reference>
<proteinExistence type="inferred from homology"/>
<dbReference type="Pfam" id="PF21981">
    <property type="entry name" value="RecX_HTH3"/>
    <property type="match status" value="1"/>
</dbReference>
<dbReference type="InterPro" id="IPR053924">
    <property type="entry name" value="RecX_HTH_2nd"/>
</dbReference>
<dbReference type="Pfam" id="PF02631">
    <property type="entry name" value="RecX_HTH2"/>
    <property type="match status" value="1"/>
</dbReference>
<organism evidence="8 9">
    <name type="scientific">Echinicola soli</name>
    <dbReference type="NCBI Taxonomy" id="2591634"/>
    <lineage>
        <taxon>Bacteria</taxon>
        <taxon>Pseudomonadati</taxon>
        <taxon>Bacteroidota</taxon>
        <taxon>Cytophagia</taxon>
        <taxon>Cytophagales</taxon>
        <taxon>Cyclobacteriaceae</taxon>
        <taxon>Echinicola</taxon>
    </lineage>
</organism>
<dbReference type="InterPro" id="IPR003783">
    <property type="entry name" value="Regulatory_RecX"/>
</dbReference>
<protein>
    <recommendedName>
        <fullName evidence="3 5">Regulatory protein RecX</fullName>
    </recommendedName>
</protein>
<dbReference type="HAMAP" id="MF_01114">
    <property type="entry name" value="RecX"/>
    <property type="match status" value="1"/>
</dbReference>
<comment type="similarity">
    <text evidence="2 5">Belongs to the RecX family.</text>
</comment>
<dbReference type="EMBL" id="CP041253">
    <property type="protein sequence ID" value="QDH78323.1"/>
    <property type="molecule type" value="Genomic_DNA"/>
</dbReference>
<keyword evidence="4 5" id="KW-0963">Cytoplasm</keyword>
<feature type="domain" description="RecX third three-helical" evidence="7">
    <location>
        <begin position="115"/>
        <end position="162"/>
    </location>
</feature>
<accession>A0A514CES5</accession>
<dbReference type="GO" id="GO:0005737">
    <property type="term" value="C:cytoplasm"/>
    <property type="evidence" value="ECO:0007669"/>
    <property type="project" value="UniProtKB-SubCell"/>
</dbReference>